<gene>
    <name evidence="2" type="ORF">GLYMA_05G093100</name>
</gene>
<protein>
    <submittedName>
        <fullName evidence="2 3">Uncharacterized protein</fullName>
    </submittedName>
</protein>
<dbReference type="PANTHER" id="PTHR33248">
    <property type="entry name" value="ZINC ION-BINDING PROTEIN"/>
    <property type="match status" value="1"/>
</dbReference>
<dbReference type="Gramene" id="KRH57925">
    <property type="protein sequence ID" value="KRH57925"/>
    <property type="gene ID" value="GLYMA_05G093100"/>
</dbReference>
<dbReference type="EnsemblPlants" id="KRH57925">
    <property type="protein sequence ID" value="KRH57925"/>
    <property type="gene ID" value="GLYMA_05G093100"/>
</dbReference>
<accession>A0A0R0K058</accession>
<reference evidence="2 3" key="1">
    <citation type="journal article" date="2010" name="Nature">
        <title>Genome sequence of the palaeopolyploid soybean.</title>
        <authorList>
            <person name="Schmutz J."/>
            <person name="Cannon S.B."/>
            <person name="Schlueter J."/>
            <person name="Ma J."/>
            <person name="Mitros T."/>
            <person name="Nelson W."/>
            <person name="Hyten D.L."/>
            <person name="Song Q."/>
            <person name="Thelen J.J."/>
            <person name="Cheng J."/>
            <person name="Xu D."/>
            <person name="Hellsten U."/>
            <person name="May G.D."/>
            <person name="Yu Y."/>
            <person name="Sakurai T."/>
            <person name="Umezawa T."/>
            <person name="Bhattacharyya M.K."/>
            <person name="Sandhu D."/>
            <person name="Valliyodan B."/>
            <person name="Lindquist E."/>
            <person name="Peto M."/>
            <person name="Grant D."/>
            <person name="Shu S."/>
            <person name="Goodstein D."/>
            <person name="Barry K."/>
            <person name="Futrell-Griggs M."/>
            <person name="Abernathy B."/>
            <person name="Du J."/>
            <person name="Tian Z."/>
            <person name="Zhu L."/>
            <person name="Gill N."/>
            <person name="Joshi T."/>
            <person name="Libault M."/>
            <person name="Sethuraman A."/>
            <person name="Zhang X.-C."/>
            <person name="Shinozaki K."/>
            <person name="Nguyen H.T."/>
            <person name="Wing R.A."/>
            <person name="Cregan P."/>
            <person name="Specht J."/>
            <person name="Grimwood J."/>
            <person name="Rokhsar D."/>
            <person name="Stacey G."/>
            <person name="Shoemaker R.C."/>
            <person name="Jackson S.A."/>
        </authorList>
    </citation>
    <scope>NUCLEOTIDE SEQUENCE</scope>
    <source>
        <strain evidence="3">cv. Williams 82</strain>
        <tissue evidence="2">Callus</tissue>
    </source>
</reference>
<keyword evidence="1" id="KW-0175">Coiled coil</keyword>
<evidence type="ECO:0000313" key="2">
    <source>
        <dbReference type="EMBL" id="KRH57925.1"/>
    </source>
</evidence>
<keyword evidence="4" id="KW-1185">Reference proteome</keyword>
<dbReference type="InParanoid" id="A0A0R0K058"/>
<reference evidence="3" key="2">
    <citation type="submission" date="2018-02" db="UniProtKB">
        <authorList>
            <consortium name="EnsemblPlants"/>
        </authorList>
    </citation>
    <scope>IDENTIFICATION</scope>
    <source>
        <strain evidence="3">Williams 82</strain>
    </source>
</reference>
<dbReference type="AlphaFoldDB" id="A0A0R0K058"/>
<proteinExistence type="predicted"/>
<sequence>MENSASSSGSVNVSSNVCHAPVVCNCGSESKLIISWSDDNPGRRSFYGKYNASGRKCKYFSCYDPPTNDFHANLFNKIKKEIKELKATLDAHNQYAIDNVAATSLLSSVGYESIGELQNDIENLKIEVAVQKVELDIKHLQLESKE</sequence>
<evidence type="ECO:0000256" key="1">
    <source>
        <dbReference type="SAM" id="Coils"/>
    </source>
</evidence>
<reference evidence="2" key="3">
    <citation type="submission" date="2018-07" db="EMBL/GenBank/DDBJ databases">
        <title>WGS assembly of Glycine max.</title>
        <authorList>
            <person name="Schmutz J."/>
            <person name="Cannon S."/>
            <person name="Schlueter J."/>
            <person name="Ma J."/>
            <person name="Mitros T."/>
            <person name="Nelson W."/>
            <person name="Hyten D."/>
            <person name="Song Q."/>
            <person name="Thelen J."/>
            <person name="Cheng J."/>
            <person name="Xu D."/>
            <person name="Hellsten U."/>
            <person name="May G."/>
            <person name="Yu Y."/>
            <person name="Sakurai T."/>
            <person name="Umezawa T."/>
            <person name="Bhattacharyya M."/>
            <person name="Sandhu D."/>
            <person name="Valliyodan B."/>
            <person name="Lindquist E."/>
            <person name="Peto M."/>
            <person name="Grant D."/>
            <person name="Shu S."/>
            <person name="Goodstein D."/>
            <person name="Barry K."/>
            <person name="Futrell-Griggs M."/>
            <person name="Abernathy B."/>
            <person name="Du J."/>
            <person name="Tian Z."/>
            <person name="Zhu L."/>
            <person name="Gill N."/>
            <person name="Joshi T."/>
            <person name="Libault M."/>
            <person name="Sethuraman A."/>
            <person name="Zhang X."/>
            <person name="Shinozaki K."/>
            <person name="Nguyen H."/>
            <person name="Wing R."/>
            <person name="Cregan P."/>
            <person name="Specht J."/>
            <person name="Grimwood J."/>
            <person name="Rokhsar D."/>
            <person name="Stacey G."/>
            <person name="Shoemaker R."/>
            <person name="Jackson S."/>
        </authorList>
    </citation>
    <scope>NUCLEOTIDE SEQUENCE</scope>
    <source>
        <tissue evidence="2">Callus</tissue>
    </source>
</reference>
<name>A0A0R0K058_SOYBN</name>
<organism evidence="2">
    <name type="scientific">Glycine max</name>
    <name type="common">Soybean</name>
    <name type="synonym">Glycine hispida</name>
    <dbReference type="NCBI Taxonomy" id="3847"/>
    <lineage>
        <taxon>Eukaryota</taxon>
        <taxon>Viridiplantae</taxon>
        <taxon>Streptophyta</taxon>
        <taxon>Embryophyta</taxon>
        <taxon>Tracheophyta</taxon>
        <taxon>Spermatophyta</taxon>
        <taxon>Magnoliopsida</taxon>
        <taxon>eudicotyledons</taxon>
        <taxon>Gunneridae</taxon>
        <taxon>Pentapetalae</taxon>
        <taxon>rosids</taxon>
        <taxon>fabids</taxon>
        <taxon>Fabales</taxon>
        <taxon>Fabaceae</taxon>
        <taxon>Papilionoideae</taxon>
        <taxon>50 kb inversion clade</taxon>
        <taxon>NPAAA clade</taxon>
        <taxon>indigoferoid/millettioid clade</taxon>
        <taxon>Phaseoleae</taxon>
        <taxon>Glycine</taxon>
        <taxon>Glycine subgen. Soja</taxon>
    </lineage>
</organism>
<evidence type="ECO:0000313" key="3">
    <source>
        <dbReference type="EnsemblPlants" id="KRH57925"/>
    </source>
</evidence>
<evidence type="ECO:0000313" key="4">
    <source>
        <dbReference type="Proteomes" id="UP000008827"/>
    </source>
</evidence>
<dbReference type="EMBL" id="CM000838">
    <property type="protein sequence ID" value="KRH57925.1"/>
    <property type="molecule type" value="Genomic_DNA"/>
</dbReference>
<dbReference type="SMR" id="A0A0R0K058"/>
<feature type="coiled-coil region" evidence="1">
    <location>
        <begin position="75"/>
        <end position="134"/>
    </location>
</feature>
<dbReference type="Proteomes" id="UP000008827">
    <property type="component" value="Chromosome 5"/>
</dbReference>